<reference evidence="13 14" key="1">
    <citation type="journal article" date="2011" name="Science">
        <title>The Selaginella genome identifies genetic changes associated with the evolution of vascular plants.</title>
        <authorList>
            <person name="Banks J.A."/>
            <person name="Nishiyama T."/>
            <person name="Hasebe M."/>
            <person name="Bowman J.L."/>
            <person name="Gribskov M."/>
            <person name="dePamphilis C."/>
            <person name="Albert V.A."/>
            <person name="Aono N."/>
            <person name="Aoyama T."/>
            <person name="Ambrose B.A."/>
            <person name="Ashton N.W."/>
            <person name="Axtell M.J."/>
            <person name="Barker E."/>
            <person name="Barker M.S."/>
            <person name="Bennetzen J.L."/>
            <person name="Bonawitz N.D."/>
            <person name="Chapple C."/>
            <person name="Cheng C."/>
            <person name="Correa L.G."/>
            <person name="Dacre M."/>
            <person name="DeBarry J."/>
            <person name="Dreyer I."/>
            <person name="Elias M."/>
            <person name="Engstrom E.M."/>
            <person name="Estelle M."/>
            <person name="Feng L."/>
            <person name="Finet C."/>
            <person name="Floyd S.K."/>
            <person name="Frommer W.B."/>
            <person name="Fujita T."/>
            <person name="Gramzow L."/>
            <person name="Gutensohn M."/>
            <person name="Harholt J."/>
            <person name="Hattori M."/>
            <person name="Heyl A."/>
            <person name="Hirai T."/>
            <person name="Hiwatashi Y."/>
            <person name="Ishikawa M."/>
            <person name="Iwata M."/>
            <person name="Karol K.G."/>
            <person name="Koehler B."/>
            <person name="Kolukisaoglu U."/>
            <person name="Kubo M."/>
            <person name="Kurata T."/>
            <person name="Lalonde S."/>
            <person name="Li K."/>
            <person name="Li Y."/>
            <person name="Litt A."/>
            <person name="Lyons E."/>
            <person name="Manning G."/>
            <person name="Maruyama T."/>
            <person name="Michael T.P."/>
            <person name="Mikami K."/>
            <person name="Miyazaki S."/>
            <person name="Morinaga S."/>
            <person name="Murata T."/>
            <person name="Mueller-Roeber B."/>
            <person name="Nelson D.R."/>
            <person name="Obara M."/>
            <person name="Oguri Y."/>
            <person name="Olmstead R.G."/>
            <person name="Onodera N."/>
            <person name="Petersen B.L."/>
            <person name="Pils B."/>
            <person name="Prigge M."/>
            <person name="Rensing S.A."/>
            <person name="Riano-Pachon D.M."/>
            <person name="Roberts A.W."/>
            <person name="Sato Y."/>
            <person name="Scheller H.V."/>
            <person name="Schulz B."/>
            <person name="Schulz C."/>
            <person name="Shakirov E.V."/>
            <person name="Shibagaki N."/>
            <person name="Shinohara N."/>
            <person name="Shippen D.E."/>
            <person name="Soerensen I."/>
            <person name="Sotooka R."/>
            <person name="Sugimoto N."/>
            <person name="Sugita M."/>
            <person name="Sumikawa N."/>
            <person name="Tanurdzic M."/>
            <person name="Theissen G."/>
            <person name="Ulvskov P."/>
            <person name="Wakazuki S."/>
            <person name="Weng J.K."/>
            <person name="Willats W.W."/>
            <person name="Wipf D."/>
            <person name="Wolf P.G."/>
            <person name="Yang L."/>
            <person name="Zimmer A.D."/>
            <person name="Zhu Q."/>
            <person name="Mitros T."/>
            <person name="Hellsten U."/>
            <person name="Loque D."/>
            <person name="Otillar R."/>
            <person name="Salamov A."/>
            <person name="Schmutz J."/>
            <person name="Shapiro H."/>
            <person name="Lindquist E."/>
            <person name="Lucas S."/>
            <person name="Rokhsar D."/>
            <person name="Grigoriev I.V."/>
        </authorList>
    </citation>
    <scope>NUCLEOTIDE SEQUENCE [LARGE SCALE GENOMIC DNA]</scope>
</reference>
<keyword evidence="7" id="KW-0573">Peptidoglycan synthesis</keyword>
<evidence type="ECO:0000313" key="13">
    <source>
        <dbReference type="EMBL" id="EFJ07748.1"/>
    </source>
</evidence>
<dbReference type="GO" id="GO:0047480">
    <property type="term" value="F:UDP-N-acetylmuramoyl-tripeptide-D-alanyl-D-alanine ligase activity"/>
    <property type="evidence" value="ECO:0007669"/>
    <property type="project" value="InterPro"/>
</dbReference>
<dbReference type="GO" id="GO:0071555">
    <property type="term" value="P:cell wall organization"/>
    <property type="evidence" value="ECO:0007669"/>
    <property type="project" value="UniProtKB-KW"/>
</dbReference>
<evidence type="ECO:0000256" key="3">
    <source>
        <dbReference type="ARBA" id="ARBA00022618"/>
    </source>
</evidence>
<dbReference type="HAMAP" id="MF_02019">
    <property type="entry name" value="MurF"/>
    <property type="match status" value="1"/>
</dbReference>
<dbReference type="InParanoid" id="D8T6G4"/>
<dbReference type="HOGENOM" id="CLU_031507_1_1_1"/>
<dbReference type="EMBL" id="GL377681">
    <property type="protein sequence ID" value="EFJ07748.1"/>
    <property type="molecule type" value="Genomic_DNA"/>
</dbReference>
<keyword evidence="9" id="KW-0961">Cell wall biogenesis/degradation</keyword>
<dbReference type="Proteomes" id="UP000001514">
    <property type="component" value="Unassembled WGS sequence"/>
</dbReference>
<keyword evidence="2" id="KW-0436">Ligase</keyword>
<keyword evidence="8" id="KW-0131">Cell cycle</keyword>
<feature type="domain" description="Mur ligase C-terminal" evidence="11">
    <location>
        <begin position="366"/>
        <end position="487"/>
    </location>
</feature>
<gene>
    <name evidence="13" type="ORF">SELMODRAFT_133115</name>
</gene>
<keyword evidence="6" id="KW-0133">Cell shape</keyword>
<dbReference type="Pfam" id="PF02875">
    <property type="entry name" value="Mur_ligase_C"/>
    <property type="match status" value="1"/>
</dbReference>
<dbReference type="Gene3D" id="3.90.190.20">
    <property type="entry name" value="Mur ligase, C-terminal domain"/>
    <property type="match status" value="1"/>
</dbReference>
<evidence type="ECO:0000313" key="14">
    <source>
        <dbReference type="Proteomes" id="UP000001514"/>
    </source>
</evidence>
<dbReference type="SUPFAM" id="SSF63418">
    <property type="entry name" value="MurE/MurF N-terminal domain"/>
    <property type="match status" value="1"/>
</dbReference>
<keyword evidence="4" id="KW-0547">Nucleotide-binding</keyword>
<dbReference type="InterPro" id="IPR036565">
    <property type="entry name" value="Mur-like_cat_sf"/>
</dbReference>
<protein>
    <recommendedName>
        <fullName evidence="10">UDP-MurNAc-pentapeptide synthetase</fullName>
    </recommendedName>
</protein>
<dbReference type="InterPro" id="IPR004101">
    <property type="entry name" value="Mur_ligase_C"/>
</dbReference>
<evidence type="ECO:0000259" key="12">
    <source>
        <dbReference type="Pfam" id="PF08245"/>
    </source>
</evidence>
<dbReference type="GO" id="GO:0005524">
    <property type="term" value="F:ATP binding"/>
    <property type="evidence" value="ECO:0007669"/>
    <property type="project" value="UniProtKB-KW"/>
</dbReference>
<dbReference type="GO" id="GO:0008360">
    <property type="term" value="P:regulation of cell shape"/>
    <property type="evidence" value="ECO:0007669"/>
    <property type="project" value="UniProtKB-KW"/>
</dbReference>
<dbReference type="InterPro" id="IPR036615">
    <property type="entry name" value="Mur_ligase_C_dom_sf"/>
</dbReference>
<proteinExistence type="inferred from homology"/>
<feature type="domain" description="Mur ligase central" evidence="12">
    <location>
        <begin position="151"/>
        <end position="341"/>
    </location>
</feature>
<dbReference type="STRING" id="88036.D8T6G4"/>
<evidence type="ECO:0000256" key="8">
    <source>
        <dbReference type="ARBA" id="ARBA00023306"/>
    </source>
</evidence>
<evidence type="ECO:0000256" key="2">
    <source>
        <dbReference type="ARBA" id="ARBA00022598"/>
    </source>
</evidence>
<keyword evidence="1" id="KW-0963">Cytoplasm</keyword>
<dbReference type="InterPro" id="IPR013221">
    <property type="entry name" value="Mur_ligase_cen"/>
</dbReference>
<dbReference type="AlphaFoldDB" id="D8T6G4"/>
<evidence type="ECO:0000256" key="9">
    <source>
        <dbReference type="ARBA" id="ARBA00023316"/>
    </source>
</evidence>
<dbReference type="PANTHER" id="PTHR43024">
    <property type="entry name" value="UDP-N-ACETYLMURAMOYL-TRIPEPTIDE--D-ALANYL-D-ALANINE LIGASE"/>
    <property type="match status" value="1"/>
</dbReference>
<dbReference type="Gramene" id="EFJ07748">
    <property type="protein sequence ID" value="EFJ07748"/>
    <property type="gene ID" value="SELMODRAFT_133115"/>
</dbReference>
<keyword evidence="3" id="KW-0132">Cell division</keyword>
<dbReference type="SUPFAM" id="SSF53244">
    <property type="entry name" value="MurD-like peptide ligases, peptide-binding domain"/>
    <property type="match status" value="1"/>
</dbReference>
<dbReference type="KEGG" id="smo:SELMODRAFT_133115"/>
<evidence type="ECO:0000256" key="4">
    <source>
        <dbReference type="ARBA" id="ARBA00022741"/>
    </source>
</evidence>
<dbReference type="InterPro" id="IPR051046">
    <property type="entry name" value="MurCDEF_CellWall_CoF430Synth"/>
</dbReference>
<dbReference type="GO" id="GO:0016874">
    <property type="term" value="F:ligase activity"/>
    <property type="evidence" value="ECO:0000318"/>
    <property type="project" value="GO_Central"/>
</dbReference>
<dbReference type="InterPro" id="IPR035911">
    <property type="entry name" value="MurE/MurF_N"/>
</dbReference>
<evidence type="ECO:0000256" key="6">
    <source>
        <dbReference type="ARBA" id="ARBA00022960"/>
    </source>
</evidence>
<evidence type="ECO:0000256" key="10">
    <source>
        <dbReference type="ARBA" id="ARBA00031461"/>
    </source>
</evidence>
<dbReference type="SUPFAM" id="SSF53623">
    <property type="entry name" value="MurD-like peptide ligases, catalytic domain"/>
    <property type="match status" value="1"/>
</dbReference>
<dbReference type="PANTHER" id="PTHR43024:SF1">
    <property type="entry name" value="UDP-N-ACETYLMURAMOYL-TRIPEPTIDE--D-ALANYL-D-ALANINE LIGASE"/>
    <property type="match status" value="1"/>
</dbReference>
<keyword evidence="14" id="KW-1185">Reference proteome</keyword>
<name>D8T6G4_SELML</name>
<evidence type="ECO:0000256" key="1">
    <source>
        <dbReference type="ARBA" id="ARBA00022490"/>
    </source>
</evidence>
<dbReference type="Gene3D" id="3.40.1190.10">
    <property type="entry name" value="Mur-like, catalytic domain"/>
    <property type="match status" value="1"/>
</dbReference>
<dbReference type="OMA" id="LYGEHHV"/>
<dbReference type="Gene3D" id="3.40.1390.10">
    <property type="entry name" value="MurE/MurF, N-terminal domain"/>
    <property type="match status" value="1"/>
</dbReference>
<evidence type="ECO:0000256" key="7">
    <source>
        <dbReference type="ARBA" id="ARBA00022984"/>
    </source>
</evidence>
<organism evidence="14">
    <name type="scientific">Selaginella moellendorffii</name>
    <name type="common">Spikemoss</name>
    <dbReference type="NCBI Taxonomy" id="88036"/>
    <lineage>
        <taxon>Eukaryota</taxon>
        <taxon>Viridiplantae</taxon>
        <taxon>Streptophyta</taxon>
        <taxon>Embryophyta</taxon>
        <taxon>Tracheophyta</taxon>
        <taxon>Lycopodiopsida</taxon>
        <taxon>Selaginellales</taxon>
        <taxon>Selaginellaceae</taxon>
        <taxon>Selaginella</taxon>
    </lineage>
</organism>
<dbReference type="eggNOG" id="ENOG502QT6H">
    <property type="taxonomic scope" value="Eukaryota"/>
</dbReference>
<accession>D8T6G4</accession>
<sequence>MLLGVVLCAPPSTTRAPGTIVCSRSFRSKTLASSGRSFGDWEDGPRGVIWDCQQIAQAVGGILAKQGSPGSICTDTRGIHRGDWFLALVGRNFDGNSFLAQALAAGCAGAIGRSMPTDWPVGFVEVSDSLAALHKLAVDARNRYRGHVVGITGSCGKTTTKAMVALALESLGHIHQTQGSENNHIGVPLTLLALPSFSPACVIEMGMNHLGEILELSRICKPSVRVVLNVGPAHMENLGSLEQVALAKGELFRDSGRGDVCILNADDPLVMAMPVSPDAMIRFFGRSEVSDLRLLNGEVTSGGQGVKFTLQQQGVPGFETTFLSCPGIHLASNACAAACVATSLGVPLKAASESISKFSPVGMRSRLEAISSNIQLINDAYNANPMSMTVALEILASVECKGRKVVALGDMLELGDFARGAHMKAIKCCQEVHVDVIGTAGPAFSDALNGLELEKCEVVKCENSAALAEELTARVTPGDVVLVKGSRGMRMELVVDAIKRKFLQQVCCSAAKDLK</sequence>
<keyword evidence="5" id="KW-0067">ATP-binding</keyword>
<dbReference type="OrthoDB" id="2020781at2759"/>
<evidence type="ECO:0000259" key="11">
    <source>
        <dbReference type="Pfam" id="PF02875"/>
    </source>
</evidence>
<dbReference type="NCBIfam" id="TIGR01143">
    <property type="entry name" value="murF"/>
    <property type="match status" value="1"/>
</dbReference>
<dbReference type="GO" id="GO:0051301">
    <property type="term" value="P:cell division"/>
    <property type="evidence" value="ECO:0007669"/>
    <property type="project" value="UniProtKB-KW"/>
</dbReference>
<evidence type="ECO:0000256" key="5">
    <source>
        <dbReference type="ARBA" id="ARBA00022840"/>
    </source>
</evidence>
<dbReference type="InterPro" id="IPR005863">
    <property type="entry name" value="UDP-N-AcMur_synth"/>
</dbReference>
<dbReference type="Pfam" id="PF08245">
    <property type="entry name" value="Mur_ligase_M"/>
    <property type="match status" value="1"/>
</dbReference>